<evidence type="ECO:0000256" key="6">
    <source>
        <dbReference type="ARBA" id="ARBA00023136"/>
    </source>
</evidence>
<dbReference type="InterPro" id="IPR006059">
    <property type="entry name" value="SBP"/>
</dbReference>
<gene>
    <name evidence="10" type="ORF">C7450_11334</name>
</gene>
<dbReference type="EMBL" id="QJJK01000013">
    <property type="protein sequence ID" value="PXW53546.1"/>
    <property type="molecule type" value="Genomic_DNA"/>
</dbReference>
<comment type="caution">
    <text evidence="10">The sequence shown here is derived from an EMBL/GenBank/DDBJ whole genome shotgun (WGS) entry which is preliminary data.</text>
</comment>
<keyword evidence="5" id="KW-0574">Periplasm</keyword>
<keyword evidence="3" id="KW-1003">Cell membrane</keyword>
<dbReference type="SUPFAM" id="SSF53850">
    <property type="entry name" value="Periplasmic binding protein-like II"/>
    <property type="match status" value="1"/>
</dbReference>
<dbReference type="RefSeq" id="WP_110377518.1">
    <property type="nucleotide sequence ID" value="NZ_JAHBRY010000001.1"/>
</dbReference>
<keyword evidence="7" id="KW-0564">Palmitate</keyword>
<evidence type="ECO:0000256" key="8">
    <source>
        <dbReference type="ARBA" id="ARBA00023288"/>
    </source>
</evidence>
<dbReference type="Proteomes" id="UP000248021">
    <property type="component" value="Unassembled WGS sequence"/>
</dbReference>
<dbReference type="AlphaFoldDB" id="A0A2V3TXU9"/>
<evidence type="ECO:0000256" key="3">
    <source>
        <dbReference type="ARBA" id="ARBA00022475"/>
    </source>
</evidence>
<evidence type="ECO:0000256" key="7">
    <source>
        <dbReference type="ARBA" id="ARBA00023139"/>
    </source>
</evidence>
<keyword evidence="10" id="KW-0813">Transport</keyword>
<keyword evidence="4 9" id="KW-0732">Signal</keyword>
<evidence type="ECO:0000256" key="9">
    <source>
        <dbReference type="SAM" id="SignalP"/>
    </source>
</evidence>
<dbReference type="InterPro" id="IPR050490">
    <property type="entry name" value="Bact_solute-bd_prot1"/>
</dbReference>
<accession>A0A2V3TXU9</accession>
<dbReference type="GO" id="GO:0042597">
    <property type="term" value="C:periplasmic space"/>
    <property type="evidence" value="ECO:0007669"/>
    <property type="project" value="UniProtKB-SubCell"/>
</dbReference>
<name>A0A2V3TXU9_9HYPH</name>
<comment type="subcellular location">
    <subcellularLocation>
        <location evidence="1">Periplasm</location>
    </subcellularLocation>
</comment>
<evidence type="ECO:0000313" key="10">
    <source>
        <dbReference type="EMBL" id="PXW53546.1"/>
    </source>
</evidence>
<sequence length="421" mass="45387">MLTRRAALAGLAGSSMAKAVPAFAQDKKLTIVAHAVHKAAATTGKGGDITAAWREKNGATIDWLTFGVEATNERALREASLSQGGVDVAFVLNGLVGPQYAQLFEDLREWQAKDPIPAFDEIPDAMLETHRYSGKVTAIPYRHATTGLHYNSDLFAERGFSSPPATINDMIAMAEKLTYDRQDGTKVYGLIVSMEDLACTLDIVRAFGGDFITPDLKVIIDQPAAVEAITTMRELVKTNVMPRNIMNFKNEDVINYMQQGRAAMTNSPFGRYFTFNDPKASKFPGKVQAVALPVGADGKPSPAKTSVWAMAIPRSGRNKELAWSLIRHLSTPEATILATLNGNGPVRPSAYNDARVQQLLPYAAADKTALATARLITPSFPNAQQAMSVLMEEVGLALLGRKDPQAAMSDAKARVVPLVAA</sequence>
<dbReference type="Gene3D" id="3.40.190.10">
    <property type="entry name" value="Periplasmic binding protein-like II"/>
    <property type="match status" value="2"/>
</dbReference>
<evidence type="ECO:0000256" key="4">
    <source>
        <dbReference type="ARBA" id="ARBA00022729"/>
    </source>
</evidence>
<evidence type="ECO:0000256" key="5">
    <source>
        <dbReference type="ARBA" id="ARBA00022764"/>
    </source>
</evidence>
<dbReference type="PANTHER" id="PTHR43649">
    <property type="entry name" value="ARABINOSE-BINDING PROTEIN-RELATED"/>
    <property type="match status" value="1"/>
</dbReference>
<feature type="chain" id="PRO_5016033429" evidence="9">
    <location>
        <begin position="25"/>
        <end position="421"/>
    </location>
</feature>
<organism evidence="10 11">
    <name type="scientific">Chelatococcus asaccharovorans</name>
    <dbReference type="NCBI Taxonomy" id="28210"/>
    <lineage>
        <taxon>Bacteria</taxon>
        <taxon>Pseudomonadati</taxon>
        <taxon>Pseudomonadota</taxon>
        <taxon>Alphaproteobacteria</taxon>
        <taxon>Hyphomicrobiales</taxon>
        <taxon>Chelatococcaceae</taxon>
        <taxon>Chelatococcus</taxon>
    </lineage>
</organism>
<comment type="similarity">
    <text evidence="2">Belongs to the bacterial solute-binding protein 1 family.</text>
</comment>
<evidence type="ECO:0000313" key="11">
    <source>
        <dbReference type="Proteomes" id="UP000248021"/>
    </source>
</evidence>
<protein>
    <submittedName>
        <fullName evidence="10">Multiple sugar transport system substrate-binding protein</fullName>
    </submittedName>
</protein>
<keyword evidence="6" id="KW-0472">Membrane</keyword>
<keyword evidence="8" id="KW-0449">Lipoprotein</keyword>
<dbReference type="OrthoDB" id="2509690at2"/>
<keyword evidence="11" id="KW-1185">Reference proteome</keyword>
<keyword evidence="10" id="KW-0762">Sugar transport</keyword>
<evidence type="ECO:0000256" key="2">
    <source>
        <dbReference type="ARBA" id="ARBA00008520"/>
    </source>
</evidence>
<evidence type="ECO:0000256" key="1">
    <source>
        <dbReference type="ARBA" id="ARBA00004418"/>
    </source>
</evidence>
<proteinExistence type="inferred from homology"/>
<dbReference type="Pfam" id="PF01547">
    <property type="entry name" value="SBP_bac_1"/>
    <property type="match status" value="1"/>
</dbReference>
<dbReference type="PANTHER" id="PTHR43649:SF33">
    <property type="entry name" value="POLYGALACTURONAN_RHAMNOGALACTURONAN-BINDING PROTEIN YTCQ"/>
    <property type="match status" value="1"/>
</dbReference>
<feature type="signal peptide" evidence="9">
    <location>
        <begin position="1"/>
        <end position="24"/>
    </location>
</feature>
<reference evidence="10 11" key="1">
    <citation type="submission" date="2018-05" db="EMBL/GenBank/DDBJ databases">
        <title>Genomic Encyclopedia of Type Strains, Phase IV (KMG-IV): sequencing the most valuable type-strain genomes for metagenomic binning, comparative biology and taxonomic classification.</title>
        <authorList>
            <person name="Goeker M."/>
        </authorList>
    </citation>
    <scope>NUCLEOTIDE SEQUENCE [LARGE SCALE GENOMIC DNA]</scope>
    <source>
        <strain evidence="10 11">DSM 6462</strain>
    </source>
</reference>